<name>A0ABW2J475_9BURK</name>
<sequence length="202" mass="22510">MDQAIQPINIAGATIVVQLFTIIIIAIGSAIMKGGIQDISVYDSLYPRAAYQRVDGDIIWFALLSFVVIVMSAQFFPTWKPILGDMSMYPIAEGITFPLLFCIDLIFVTRIIALSGGAKSSPFSAILFMLPGLAIFLRQPPTLFLIYTLFAILLFIFLSSSIFPGFEQERNPRYTRAFRIVNILCLVLTTIIGYITRPVIVE</sequence>
<feature type="transmembrane region" description="Helical" evidence="1">
    <location>
        <begin position="58"/>
        <end position="76"/>
    </location>
</feature>
<evidence type="ECO:0000313" key="3">
    <source>
        <dbReference type="Proteomes" id="UP001596379"/>
    </source>
</evidence>
<dbReference type="RefSeq" id="WP_382233081.1">
    <property type="nucleotide sequence ID" value="NZ_JBHTCC010000001.1"/>
</dbReference>
<keyword evidence="3" id="KW-1185">Reference proteome</keyword>
<reference evidence="3" key="1">
    <citation type="journal article" date="2019" name="Int. J. Syst. Evol. Microbiol.">
        <title>The Global Catalogue of Microorganisms (GCM) 10K type strain sequencing project: providing services to taxonomists for standard genome sequencing and annotation.</title>
        <authorList>
            <consortium name="The Broad Institute Genomics Platform"/>
            <consortium name="The Broad Institute Genome Sequencing Center for Infectious Disease"/>
            <person name="Wu L."/>
            <person name="Ma J."/>
        </authorList>
    </citation>
    <scope>NUCLEOTIDE SEQUENCE [LARGE SCALE GENOMIC DNA]</scope>
    <source>
        <strain evidence="3">CCUG 36956</strain>
    </source>
</reference>
<feature type="transmembrane region" description="Helical" evidence="1">
    <location>
        <begin position="12"/>
        <end position="32"/>
    </location>
</feature>
<feature type="transmembrane region" description="Helical" evidence="1">
    <location>
        <begin position="144"/>
        <end position="166"/>
    </location>
</feature>
<feature type="transmembrane region" description="Helical" evidence="1">
    <location>
        <begin position="88"/>
        <end position="108"/>
    </location>
</feature>
<evidence type="ECO:0000256" key="1">
    <source>
        <dbReference type="SAM" id="Phobius"/>
    </source>
</evidence>
<accession>A0ABW2J475</accession>
<keyword evidence="1" id="KW-1133">Transmembrane helix</keyword>
<feature type="transmembrane region" description="Helical" evidence="1">
    <location>
        <begin position="120"/>
        <end position="138"/>
    </location>
</feature>
<gene>
    <name evidence="2" type="ORF">ACFQO0_05885</name>
</gene>
<organism evidence="2 3">
    <name type="scientific">Herminiimonas aquatilis</name>
    <dbReference type="NCBI Taxonomy" id="345342"/>
    <lineage>
        <taxon>Bacteria</taxon>
        <taxon>Pseudomonadati</taxon>
        <taxon>Pseudomonadota</taxon>
        <taxon>Betaproteobacteria</taxon>
        <taxon>Burkholderiales</taxon>
        <taxon>Oxalobacteraceae</taxon>
        <taxon>Herminiimonas</taxon>
    </lineage>
</organism>
<keyword evidence="1" id="KW-0812">Transmembrane</keyword>
<feature type="transmembrane region" description="Helical" evidence="1">
    <location>
        <begin position="178"/>
        <end position="196"/>
    </location>
</feature>
<keyword evidence="1" id="KW-0472">Membrane</keyword>
<protein>
    <submittedName>
        <fullName evidence="2">Uncharacterized protein</fullName>
    </submittedName>
</protein>
<comment type="caution">
    <text evidence="2">The sequence shown here is derived from an EMBL/GenBank/DDBJ whole genome shotgun (WGS) entry which is preliminary data.</text>
</comment>
<evidence type="ECO:0000313" key="2">
    <source>
        <dbReference type="EMBL" id="MFC7297958.1"/>
    </source>
</evidence>
<proteinExistence type="predicted"/>
<dbReference type="Proteomes" id="UP001596379">
    <property type="component" value="Unassembled WGS sequence"/>
</dbReference>
<dbReference type="EMBL" id="JBHTCC010000001">
    <property type="protein sequence ID" value="MFC7297958.1"/>
    <property type="molecule type" value="Genomic_DNA"/>
</dbReference>